<proteinExistence type="inferred from homology"/>
<comment type="function">
    <text evidence="8">Catalyzes the attachment of tryptophan to tRNA(Trp).</text>
</comment>
<dbReference type="GO" id="GO:0006436">
    <property type="term" value="P:tryptophanyl-tRNA aminoacylation"/>
    <property type="evidence" value="ECO:0007669"/>
    <property type="project" value="UniProtKB-UniRule"/>
</dbReference>
<sequence>MNVKINPWSSSSIQDYSRLFDDFGISPFNDLIPEIKSPNRYIRRNIIFGHRSYDLVIDAMNNQKPFSVMSGFMPSGKVHLGHKMVMDEIIWHQKMGGDAFVGIADREAYSVRGISWEMCRETGINEYILSLIALGFEPEGHIYFQSESQQIMDLAFELGVRANFSEMSAIYGFSGETNISHMISALCQSADILNPQLSDNGGPKPTVIPVGADQDPHIRLTRGLAHKMNMFRIEKREQNNGNFYFSVRSKSAPSEALKEIKELAPGDAKLFEGHVDVYNTDDFNDLLETVRQVELEFGGYSFVPPASTYHRFMSGLQGGKMSSSSPDSYIALTDDPESSVKKIKRSKTGGRITLQEQKELGGIPEECSVFEIMLFHLVEDDRELARIHQECSNGKLMCGKCKAYAAELMKEFLVEHQQMRENARERLHEYGIKE</sequence>
<keyword evidence="5 8" id="KW-0067">ATP-binding</keyword>
<comment type="subcellular location">
    <subcellularLocation>
        <location evidence="8">Cytoplasm</location>
    </subcellularLocation>
</comment>
<dbReference type="InterPro" id="IPR002306">
    <property type="entry name" value="Trp-tRNA-ligase"/>
</dbReference>
<gene>
    <name evidence="8" type="primary">trpS</name>
    <name evidence="10" type="ordered locus">Mzhil_1822</name>
</gene>
<keyword evidence="3 8" id="KW-0436">Ligase</keyword>
<dbReference type="GeneID" id="10823465"/>
<dbReference type="NCBIfam" id="NF008926">
    <property type="entry name" value="PRK12285.1-3"/>
    <property type="match status" value="1"/>
</dbReference>
<evidence type="ECO:0000256" key="8">
    <source>
        <dbReference type="HAMAP-Rule" id="MF_00140"/>
    </source>
</evidence>
<evidence type="ECO:0000256" key="4">
    <source>
        <dbReference type="ARBA" id="ARBA00022741"/>
    </source>
</evidence>
<dbReference type="Gene3D" id="1.10.240.10">
    <property type="entry name" value="Tyrosyl-Transfer RNA Synthetase"/>
    <property type="match status" value="1"/>
</dbReference>
<organism evidence="10 11">
    <name type="scientific">Methanosalsum zhilinae (strain DSM 4017 / NBRC 107636 / OCM 62 / WeN5)</name>
    <name type="common">Methanohalophilus zhilinae</name>
    <dbReference type="NCBI Taxonomy" id="679901"/>
    <lineage>
        <taxon>Archaea</taxon>
        <taxon>Methanobacteriati</taxon>
        <taxon>Methanobacteriota</taxon>
        <taxon>Stenosarchaea group</taxon>
        <taxon>Methanomicrobia</taxon>
        <taxon>Methanosarcinales</taxon>
        <taxon>Methanosarcinaceae</taxon>
        <taxon>Methanosalsum</taxon>
    </lineage>
</organism>
<keyword evidence="11" id="KW-1185">Reference proteome</keyword>
<dbReference type="Gene3D" id="3.40.50.620">
    <property type="entry name" value="HUPs"/>
    <property type="match status" value="1"/>
</dbReference>
<dbReference type="GO" id="GO:0004830">
    <property type="term" value="F:tryptophan-tRNA ligase activity"/>
    <property type="evidence" value="ECO:0007669"/>
    <property type="project" value="UniProtKB-UniRule"/>
</dbReference>
<evidence type="ECO:0000256" key="3">
    <source>
        <dbReference type="ARBA" id="ARBA00022598"/>
    </source>
</evidence>
<accession>F7XQQ7</accession>
<dbReference type="AlphaFoldDB" id="F7XQQ7"/>
<evidence type="ECO:0000313" key="10">
    <source>
        <dbReference type="EMBL" id="AEH61657.1"/>
    </source>
</evidence>
<evidence type="ECO:0000313" key="11">
    <source>
        <dbReference type="Proteomes" id="UP000006622"/>
    </source>
</evidence>
<dbReference type="GO" id="GO:0005737">
    <property type="term" value="C:cytoplasm"/>
    <property type="evidence" value="ECO:0007669"/>
    <property type="project" value="UniProtKB-SubCell"/>
</dbReference>
<evidence type="ECO:0000256" key="1">
    <source>
        <dbReference type="ARBA" id="ARBA00005594"/>
    </source>
</evidence>
<evidence type="ECO:0000256" key="5">
    <source>
        <dbReference type="ARBA" id="ARBA00022840"/>
    </source>
</evidence>
<dbReference type="InterPro" id="IPR014729">
    <property type="entry name" value="Rossmann-like_a/b/a_fold"/>
</dbReference>
<dbReference type="HOGENOM" id="CLU_032621_3_0_2"/>
<dbReference type="SUPFAM" id="SSF52374">
    <property type="entry name" value="Nucleotidylyl transferase"/>
    <property type="match status" value="1"/>
</dbReference>
<dbReference type="HAMAP" id="MF_00140_A">
    <property type="entry name" value="Trp_tRNA_synth_A"/>
    <property type="match status" value="1"/>
</dbReference>
<dbReference type="Proteomes" id="UP000006622">
    <property type="component" value="Chromosome"/>
</dbReference>
<dbReference type="STRING" id="679901.Mzhil_1822"/>
<dbReference type="CDD" id="cd00806">
    <property type="entry name" value="TrpRS_core"/>
    <property type="match status" value="1"/>
</dbReference>
<feature type="short sequence motif" description="'KMSKS' region" evidence="8">
    <location>
        <begin position="320"/>
        <end position="324"/>
    </location>
</feature>
<dbReference type="InterPro" id="IPR002305">
    <property type="entry name" value="aa-tRNA-synth_Ic"/>
</dbReference>
<comment type="similarity">
    <text evidence="1 8 9">Belongs to the class-I aminoacyl-tRNA synthetase family.</text>
</comment>
<dbReference type="Pfam" id="PF00579">
    <property type="entry name" value="tRNA-synt_1b"/>
    <property type="match status" value="2"/>
</dbReference>
<dbReference type="PANTHER" id="PTHR10055:SF5">
    <property type="entry name" value="TRYPTOPHAN--TRNA LIGASE"/>
    <property type="match status" value="1"/>
</dbReference>
<evidence type="ECO:0000256" key="6">
    <source>
        <dbReference type="ARBA" id="ARBA00022917"/>
    </source>
</evidence>
<evidence type="ECO:0000256" key="2">
    <source>
        <dbReference type="ARBA" id="ARBA00022490"/>
    </source>
</evidence>
<dbReference type="PANTHER" id="PTHR10055">
    <property type="entry name" value="TRYPTOPHANYL-TRNA SYNTHETASE"/>
    <property type="match status" value="1"/>
</dbReference>
<dbReference type="EC" id="6.1.1.2" evidence="8"/>
<keyword evidence="4 8" id="KW-0547">Nucleotide-binding</keyword>
<dbReference type="InterPro" id="IPR020653">
    <property type="entry name" value="Tryptophan-tRNA-ligase_arc"/>
</dbReference>
<feature type="short sequence motif" description="'HIGH' region" evidence="8">
    <location>
        <begin position="74"/>
        <end position="82"/>
    </location>
</feature>
<comment type="catalytic activity">
    <reaction evidence="8">
        <text>tRNA(Trp) + L-tryptophan + ATP = L-tryptophyl-tRNA(Trp) + AMP + diphosphate + H(+)</text>
        <dbReference type="Rhea" id="RHEA:24080"/>
        <dbReference type="Rhea" id="RHEA-COMP:9671"/>
        <dbReference type="Rhea" id="RHEA-COMP:9705"/>
        <dbReference type="ChEBI" id="CHEBI:15378"/>
        <dbReference type="ChEBI" id="CHEBI:30616"/>
        <dbReference type="ChEBI" id="CHEBI:33019"/>
        <dbReference type="ChEBI" id="CHEBI:57912"/>
        <dbReference type="ChEBI" id="CHEBI:78442"/>
        <dbReference type="ChEBI" id="CHEBI:78535"/>
        <dbReference type="ChEBI" id="CHEBI:456215"/>
        <dbReference type="EC" id="6.1.1.2"/>
    </reaction>
</comment>
<dbReference type="KEGG" id="mzh:Mzhil_1822"/>
<dbReference type="EMBL" id="CP002101">
    <property type="protein sequence ID" value="AEH61657.1"/>
    <property type="molecule type" value="Genomic_DNA"/>
</dbReference>
<name>F7XQQ7_METZD</name>
<keyword evidence="2 8" id="KW-0963">Cytoplasm</keyword>
<protein>
    <recommendedName>
        <fullName evidence="8">Tryptophan--tRNA ligase</fullName>
        <ecNumber evidence="8">6.1.1.2</ecNumber>
    </recommendedName>
    <alternativeName>
        <fullName evidence="8">Tryptophanyl-tRNA synthetase</fullName>
        <shortName evidence="8">TrpRS</shortName>
    </alternativeName>
</protein>
<keyword evidence="6 8" id="KW-0648">Protein biosynthesis</keyword>
<keyword evidence="7 8" id="KW-0030">Aminoacyl-tRNA synthetase</keyword>
<evidence type="ECO:0000256" key="7">
    <source>
        <dbReference type="ARBA" id="ARBA00023146"/>
    </source>
</evidence>
<evidence type="ECO:0000256" key="9">
    <source>
        <dbReference type="RuleBase" id="RU363036"/>
    </source>
</evidence>
<dbReference type="FunFam" id="3.40.50.620:FF:000207">
    <property type="entry name" value="Tryptophan--tRNA ligase"/>
    <property type="match status" value="1"/>
</dbReference>
<dbReference type="PRINTS" id="PR01039">
    <property type="entry name" value="TRNASYNTHTRP"/>
</dbReference>
<reference evidence="10 11" key="1">
    <citation type="submission" date="2010-07" db="EMBL/GenBank/DDBJ databases">
        <title>The complete genome of Methanosalsum zhilinae DSM 4017.</title>
        <authorList>
            <consortium name="US DOE Joint Genome Institute (JGI-PGF)"/>
            <person name="Lucas S."/>
            <person name="Copeland A."/>
            <person name="Lapidus A."/>
            <person name="Glavina del Rio T."/>
            <person name="Dalin E."/>
            <person name="Tice H."/>
            <person name="Bruce D."/>
            <person name="Goodwin L."/>
            <person name="Pitluck S."/>
            <person name="Kyrpides N."/>
            <person name="Mavromatis K."/>
            <person name="Ovchinnikova G."/>
            <person name="Daligault H."/>
            <person name="Detter J.C."/>
            <person name="Han C."/>
            <person name="Tapia R."/>
            <person name="Larimer F."/>
            <person name="Land M."/>
            <person name="Hauser L."/>
            <person name="Markowitz V."/>
            <person name="Cheng J.-F."/>
            <person name="Hugenholtz P."/>
            <person name="Woyke T."/>
            <person name="Wu D."/>
            <person name="Spring S."/>
            <person name="Schueler E."/>
            <person name="Brambilla E."/>
            <person name="Klenk H.-P."/>
            <person name="Eisen J.A."/>
        </authorList>
    </citation>
    <scope>NUCLEOTIDE SEQUENCE [LARGE SCALE GENOMIC DNA]</scope>
    <source>
        <strain evidence="11">DSM 4017 / NBRC 107636 / OCM 62 / WeN5</strain>
    </source>
</reference>
<dbReference type="OrthoDB" id="371821at2157"/>
<dbReference type="GO" id="GO:0005524">
    <property type="term" value="F:ATP binding"/>
    <property type="evidence" value="ECO:0007669"/>
    <property type="project" value="UniProtKB-UniRule"/>
</dbReference>
<dbReference type="RefSeq" id="WP_013899093.1">
    <property type="nucleotide sequence ID" value="NC_015676.1"/>
</dbReference>